<evidence type="ECO:0000256" key="2">
    <source>
        <dbReference type="ARBA" id="ARBA00022490"/>
    </source>
</evidence>
<dbReference type="PRINTS" id="PR00050">
    <property type="entry name" value="COLDSHOCK"/>
</dbReference>
<reference evidence="5 6" key="1">
    <citation type="submission" date="2011-08" db="EMBL/GenBank/DDBJ databases">
        <authorList>
            <person name="Weinstock G."/>
            <person name="Sodergren E."/>
            <person name="Clifton S."/>
            <person name="Fulton L."/>
            <person name="Fulton B."/>
            <person name="Courtney L."/>
            <person name="Fronick C."/>
            <person name="Harrison M."/>
            <person name="Strong C."/>
            <person name="Farmer C."/>
            <person name="Delahaunty K."/>
            <person name="Markovic C."/>
            <person name="Hall O."/>
            <person name="Minx P."/>
            <person name="Tomlinson C."/>
            <person name="Mitreva M."/>
            <person name="Hou S."/>
            <person name="Chen J."/>
            <person name="Wollam A."/>
            <person name="Pepin K.H."/>
            <person name="Johnson M."/>
            <person name="Bhonagiri V."/>
            <person name="Zhang X."/>
            <person name="Suruliraj S."/>
            <person name="Warren W."/>
            <person name="Chinwalla A."/>
            <person name="Mardis E.R."/>
            <person name="Wilson R.K."/>
        </authorList>
    </citation>
    <scope>NUCLEOTIDE SEQUENCE [LARGE SCALE GENOMIC DNA]</scope>
    <source>
        <strain evidence="5 6">ATCC 33091</strain>
    </source>
</reference>
<gene>
    <name evidence="5" type="ORF">HMPREF0557_02024</name>
</gene>
<dbReference type="AlphaFoldDB" id="A0AB72Z8W6"/>
<evidence type="ECO:0000313" key="6">
    <source>
        <dbReference type="Proteomes" id="UP000003597"/>
    </source>
</evidence>
<dbReference type="Gene3D" id="6.20.370.130">
    <property type="match status" value="1"/>
</dbReference>
<dbReference type="PROSITE" id="PS00352">
    <property type="entry name" value="CSD_1"/>
    <property type="match status" value="1"/>
</dbReference>
<dbReference type="GO" id="GO:0003676">
    <property type="term" value="F:nucleic acid binding"/>
    <property type="evidence" value="ECO:0007669"/>
    <property type="project" value="InterPro"/>
</dbReference>
<dbReference type="GO" id="GO:0010468">
    <property type="term" value="P:regulation of gene expression"/>
    <property type="evidence" value="ECO:0007669"/>
    <property type="project" value="UniProtKB-ARBA"/>
</dbReference>
<feature type="domain" description="CSD" evidence="4">
    <location>
        <begin position="3"/>
        <end position="67"/>
    </location>
</feature>
<proteinExistence type="predicted"/>
<dbReference type="InterPro" id="IPR012340">
    <property type="entry name" value="NA-bd_OB-fold"/>
</dbReference>
<dbReference type="GO" id="GO:0005737">
    <property type="term" value="C:cytoplasm"/>
    <property type="evidence" value="ECO:0007669"/>
    <property type="project" value="UniProtKB-SubCell"/>
</dbReference>
<dbReference type="EMBL" id="AGCN01000032">
    <property type="protein sequence ID" value="EHN61283.1"/>
    <property type="molecule type" value="Genomic_DNA"/>
</dbReference>
<dbReference type="InterPro" id="IPR019844">
    <property type="entry name" value="CSD_CS"/>
</dbReference>
<dbReference type="SUPFAM" id="SSF50249">
    <property type="entry name" value="Nucleic acid-binding proteins"/>
    <property type="match status" value="1"/>
</dbReference>
<keyword evidence="6" id="KW-1185">Reference proteome</keyword>
<dbReference type="PANTHER" id="PTHR11544">
    <property type="entry name" value="COLD SHOCK DOMAIN CONTAINING PROTEINS"/>
    <property type="match status" value="1"/>
</dbReference>
<evidence type="ECO:0000256" key="1">
    <source>
        <dbReference type="ARBA" id="ARBA00004496"/>
    </source>
</evidence>
<evidence type="ECO:0000313" key="5">
    <source>
        <dbReference type="EMBL" id="EHN61283.1"/>
    </source>
</evidence>
<dbReference type="InterPro" id="IPR050181">
    <property type="entry name" value="Cold_shock_domain"/>
</dbReference>
<dbReference type="Pfam" id="PF00313">
    <property type="entry name" value="CSD"/>
    <property type="match status" value="1"/>
</dbReference>
<dbReference type="PIRSF" id="PIRSF002599">
    <property type="entry name" value="Cold_shock_A"/>
    <property type="match status" value="1"/>
</dbReference>
<sequence length="68" mass="7511">MNMEQGTVKWFNAEKGFGFIERENGDDVFVHFSAIQGDGFKSLDEGQAVTFDVEEGQRGPQAANVQKA</sequence>
<dbReference type="SMART" id="SM00357">
    <property type="entry name" value="CSP"/>
    <property type="match status" value="1"/>
</dbReference>
<dbReference type="FunFam" id="2.40.50.140:FF:000006">
    <property type="entry name" value="Cold shock protein CspC"/>
    <property type="match status" value="1"/>
</dbReference>
<dbReference type="Gene3D" id="2.40.50.140">
    <property type="entry name" value="Nucleic acid-binding proteins"/>
    <property type="match status" value="1"/>
</dbReference>
<name>A0AB72Z8W6_LISIO</name>
<dbReference type="CDD" id="cd04458">
    <property type="entry name" value="CSP_CDS"/>
    <property type="match status" value="1"/>
</dbReference>
<comment type="caution">
    <text evidence="5">The sequence shown here is derived from an EMBL/GenBank/DDBJ whole genome shotgun (WGS) entry which is preliminary data.</text>
</comment>
<dbReference type="PROSITE" id="PS51857">
    <property type="entry name" value="CSD_2"/>
    <property type="match status" value="1"/>
</dbReference>
<dbReference type="InterPro" id="IPR011129">
    <property type="entry name" value="CSD"/>
</dbReference>
<dbReference type="InterPro" id="IPR012156">
    <property type="entry name" value="Cold_shock_CspA"/>
</dbReference>
<protein>
    <submittedName>
        <fullName evidence="5">Cold shock protein CspA</fullName>
    </submittedName>
</protein>
<accession>A0AB72Z8W6</accession>
<comment type="subcellular location">
    <subcellularLocation>
        <location evidence="1 3">Cytoplasm</location>
    </subcellularLocation>
</comment>
<dbReference type="Proteomes" id="UP000003597">
    <property type="component" value="Unassembled WGS sequence"/>
</dbReference>
<evidence type="ECO:0000256" key="3">
    <source>
        <dbReference type="RuleBase" id="RU000408"/>
    </source>
</evidence>
<keyword evidence="2" id="KW-0963">Cytoplasm</keyword>
<evidence type="ECO:0000259" key="4">
    <source>
        <dbReference type="PROSITE" id="PS51857"/>
    </source>
</evidence>
<dbReference type="GO" id="GO:0051252">
    <property type="term" value="P:regulation of RNA metabolic process"/>
    <property type="evidence" value="ECO:0007669"/>
    <property type="project" value="UniProtKB-ARBA"/>
</dbReference>
<dbReference type="InterPro" id="IPR002059">
    <property type="entry name" value="CSP_DNA-bd"/>
</dbReference>
<organism evidence="5 6">
    <name type="scientific">Listeria innocua ATCC 33091</name>
    <dbReference type="NCBI Taxonomy" id="1002366"/>
    <lineage>
        <taxon>Bacteria</taxon>
        <taxon>Bacillati</taxon>
        <taxon>Bacillota</taxon>
        <taxon>Bacilli</taxon>
        <taxon>Bacillales</taxon>
        <taxon>Listeriaceae</taxon>
        <taxon>Listeria</taxon>
    </lineage>
</organism>